<dbReference type="GeneID" id="28764326"/>
<dbReference type="GO" id="GO:0016020">
    <property type="term" value="C:membrane"/>
    <property type="evidence" value="ECO:0007669"/>
    <property type="project" value="UniProtKB-SubCell"/>
</dbReference>
<sequence length="453" mass="50658">MPGQPGCLCSLESGELVERIWAVESGSVAPGVIGSNCGCWDRHGCCQPASPRHATSLGVTDEELSLLEHELSHRWAQPWGLCSTSAAVQGMDETVVNGAQLFYASQFGIRSDDCRSTWQVGLVNSAPYVCCAFVFWQMWAAFGIMLGYASDLAFYSVPDKPNTTGLNWRLMMGSAMLPAIIVCCFVFLCPETLLCPESPRWFMPKGRHAQAYHTICRLELWTVPRNRRAMLASEIVMFMQQFCGVNVIAYYSSRIFSDSGFSDQSALAASLGFGVINFFFAIPAMYTIDTFGRRSLLLSIFPFMALFLLFTGFSLWVPSANARVACIALGIYLFGVVYSPPCPFYMRTIGISLATTTMWFFNGLLSITWPSLQRAFKPQGAFGWYAARNIIGWVLVLLFMPETKGETLEELDQIFSVPTSVRAAYVLRQIPCFFKRYLLRRDIQPEQLYATEE</sequence>
<proteinExistence type="predicted"/>
<comment type="subcellular location">
    <subcellularLocation>
        <location evidence="1">Membrane</location>
    </subcellularLocation>
</comment>
<dbReference type="InParanoid" id="A0A177CIE2"/>
<feature type="transmembrane region" description="Helical" evidence="6">
    <location>
        <begin position="265"/>
        <end position="284"/>
    </location>
</feature>
<dbReference type="STRING" id="1460663.A0A177CIE2"/>
<dbReference type="GO" id="GO:0022857">
    <property type="term" value="F:transmembrane transporter activity"/>
    <property type="evidence" value="ECO:0007669"/>
    <property type="project" value="InterPro"/>
</dbReference>
<dbReference type="PANTHER" id="PTHR48020">
    <property type="entry name" value="PROTON MYO-INOSITOL COTRANSPORTER"/>
    <property type="match status" value="1"/>
</dbReference>
<feature type="transmembrane region" description="Helical" evidence="6">
    <location>
        <begin position="170"/>
        <end position="195"/>
    </location>
</feature>
<dbReference type="InterPro" id="IPR005828">
    <property type="entry name" value="MFS_sugar_transport-like"/>
</dbReference>
<dbReference type="Gene3D" id="1.20.1250.20">
    <property type="entry name" value="MFS general substrate transporter like domains"/>
    <property type="match status" value="2"/>
</dbReference>
<reference evidence="7 8" key="1">
    <citation type="submission" date="2016-05" db="EMBL/GenBank/DDBJ databases">
        <title>Comparative analysis of secretome profiles of manganese(II)-oxidizing ascomycete fungi.</title>
        <authorList>
            <consortium name="DOE Joint Genome Institute"/>
            <person name="Zeiner C.A."/>
            <person name="Purvine S.O."/>
            <person name="Zink E.M."/>
            <person name="Wu S."/>
            <person name="Pasa-Tolic L."/>
            <person name="Chaput D.L."/>
            <person name="Haridas S."/>
            <person name="Grigoriev I.V."/>
            <person name="Santelli C.M."/>
            <person name="Hansel C.M."/>
        </authorList>
    </citation>
    <scope>NUCLEOTIDE SEQUENCE [LARGE SCALE GENOMIC DNA]</scope>
    <source>
        <strain evidence="7 8">AP3s5-JAC2a</strain>
    </source>
</reference>
<evidence type="ECO:0000313" key="8">
    <source>
        <dbReference type="Proteomes" id="UP000077069"/>
    </source>
</evidence>
<dbReference type="RefSeq" id="XP_018037396.1">
    <property type="nucleotide sequence ID" value="XM_018180840.1"/>
</dbReference>
<evidence type="ECO:0000256" key="1">
    <source>
        <dbReference type="ARBA" id="ARBA00004370"/>
    </source>
</evidence>
<accession>A0A177CIE2</accession>
<feature type="transmembrane region" description="Helical" evidence="6">
    <location>
        <begin position="351"/>
        <end position="369"/>
    </location>
</feature>
<name>A0A177CIE2_9PLEO</name>
<keyword evidence="2" id="KW-0813">Transport</keyword>
<evidence type="ECO:0000256" key="5">
    <source>
        <dbReference type="ARBA" id="ARBA00023136"/>
    </source>
</evidence>
<protein>
    <submittedName>
        <fullName evidence="7">MFS general substrate transporter</fullName>
    </submittedName>
</protein>
<evidence type="ECO:0000256" key="6">
    <source>
        <dbReference type="SAM" id="Phobius"/>
    </source>
</evidence>
<keyword evidence="3 6" id="KW-0812">Transmembrane</keyword>
<dbReference type="Pfam" id="PF00083">
    <property type="entry name" value="Sugar_tr"/>
    <property type="match status" value="1"/>
</dbReference>
<feature type="transmembrane region" description="Helical" evidence="6">
    <location>
        <begin position="125"/>
        <end position="150"/>
    </location>
</feature>
<evidence type="ECO:0000256" key="3">
    <source>
        <dbReference type="ARBA" id="ARBA00022692"/>
    </source>
</evidence>
<dbReference type="PANTHER" id="PTHR48020:SF25">
    <property type="entry name" value="SUGAR TRANSPORTER, PUTATIVE (AFU_ORTHOLOGUE AFUA_7G05830)-RELATED"/>
    <property type="match status" value="1"/>
</dbReference>
<dbReference type="Proteomes" id="UP000077069">
    <property type="component" value="Unassembled WGS sequence"/>
</dbReference>
<feature type="transmembrane region" description="Helical" evidence="6">
    <location>
        <begin position="381"/>
        <end position="400"/>
    </location>
</feature>
<keyword evidence="8" id="KW-1185">Reference proteome</keyword>
<dbReference type="InterPro" id="IPR036259">
    <property type="entry name" value="MFS_trans_sf"/>
</dbReference>
<feature type="transmembrane region" description="Helical" evidence="6">
    <location>
        <begin position="235"/>
        <end position="253"/>
    </location>
</feature>
<feature type="transmembrane region" description="Helical" evidence="6">
    <location>
        <begin position="322"/>
        <end position="339"/>
    </location>
</feature>
<dbReference type="EMBL" id="KV441551">
    <property type="protein sequence ID" value="OAG07031.1"/>
    <property type="molecule type" value="Genomic_DNA"/>
</dbReference>
<evidence type="ECO:0000256" key="2">
    <source>
        <dbReference type="ARBA" id="ARBA00022448"/>
    </source>
</evidence>
<organism evidence="7 8">
    <name type="scientific">Paraphaeosphaeria sporulosa</name>
    <dbReference type="NCBI Taxonomy" id="1460663"/>
    <lineage>
        <taxon>Eukaryota</taxon>
        <taxon>Fungi</taxon>
        <taxon>Dikarya</taxon>
        <taxon>Ascomycota</taxon>
        <taxon>Pezizomycotina</taxon>
        <taxon>Dothideomycetes</taxon>
        <taxon>Pleosporomycetidae</taxon>
        <taxon>Pleosporales</taxon>
        <taxon>Massarineae</taxon>
        <taxon>Didymosphaeriaceae</taxon>
        <taxon>Paraphaeosphaeria</taxon>
    </lineage>
</organism>
<evidence type="ECO:0000256" key="4">
    <source>
        <dbReference type="ARBA" id="ARBA00022989"/>
    </source>
</evidence>
<feature type="transmembrane region" description="Helical" evidence="6">
    <location>
        <begin position="296"/>
        <end position="316"/>
    </location>
</feature>
<keyword evidence="4 6" id="KW-1133">Transmembrane helix</keyword>
<dbReference type="InterPro" id="IPR050814">
    <property type="entry name" value="Myo-inositol_Transporter"/>
</dbReference>
<keyword evidence="5 6" id="KW-0472">Membrane</keyword>
<dbReference type="SUPFAM" id="SSF103473">
    <property type="entry name" value="MFS general substrate transporter"/>
    <property type="match status" value="1"/>
</dbReference>
<gene>
    <name evidence="7" type="ORF">CC84DRAFT_1186112</name>
</gene>
<dbReference type="OrthoDB" id="5290825at2759"/>
<dbReference type="AlphaFoldDB" id="A0A177CIE2"/>
<evidence type="ECO:0000313" key="7">
    <source>
        <dbReference type="EMBL" id="OAG07031.1"/>
    </source>
</evidence>